<dbReference type="PANTHER" id="PTHR12663:SF0">
    <property type="entry name" value="PRECOCIOUS DISSOCIATION OF SISTERS 5, ISOFORM A"/>
    <property type="match status" value="1"/>
</dbReference>
<evidence type="ECO:0000313" key="5">
    <source>
        <dbReference type="Proteomes" id="UP000694044"/>
    </source>
</evidence>
<feature type="region of interest" description="Disordered" evidence="3">
    <location>
        <begin position="1"/>
        <end position="77"/>
    </location>
</feature>
<dbReference type="Proteomes" id="UP000694044">
    <property type="component" value="Unassembled WGS sequence"/>
</dbReference>
<dbReference type="EMBL" id="JAGDFM010000671">
    <property type="protein sequence ID" value="KAG7376538.1"/>
    <property type="molecule type" value="Genomic_DNA"/>
</dbReference>
<dbReference type="InterPro" id="IPR039776">
    <property type="entry name" value="Pds5"/>
</dbReference>
<organism evidence="4 5">
    <name type="scientific">Phytophthora pseudosyringae</name>
    <dbReference type="NCBI Taxonomy" id="221518"/>
    <lineage>
        <taxon>Eukaryota</taxon>
        <taxon>Sar</taxon>
        <taxon>Stramenopiles</taxon>
        <taxon>Oomycota</taxon>
        <taxon>Peronosporomycetes</taxon>
        <taxon>Peronosporales</taxon>
        <taxon>Peronosporaceae</taxon>
        <taxon>Phytophthora</taxon>
    </lineage>
</organism>
<evidence type="ECO:0008006" key="6">
    <source>
        <dbReference type="Google" id="ProtNLM"/>
    </source>
</evidence>
<comment type="caution">
    <text evidence="4">The sequence shown here is derived from an EMBL/GenBank/DDBJ whole genome shotgun (WGS) entry which is preliminary data.</text>
</comment>
<feature type="compositionally biased region" description="Polar residues" evidence="3">
    <location>
        <begin position="1421"/>
        <end position="1430"/>
    </location>
</feature>
<dbReference type="PANTHER" id="PTHR12663">
    <property type="entry name" value="ANDROGEN INDUCED INHIBITOR OF PROLIFERATION AS3 / PDS5-RELATED"/>
    <property type="match status" value="1"/>
</dbReference>
<feature type="compositionally biased region" description="Basic residues" evidence="3">
    <location>
        <begin position="1487"/>
        <end position="1496"/>
    </location>
</feature>
<evidence type="ECO:0000256" key="1">
    <source>
        <dbReference type="ARBA" id="ARBA00004123"/>
    </source>
</evidence>
<comment type="subcellular location">
    <subcellularLocation>
        <location evidence="1">Nucleus</location>
    </subcellularLocation>
</comment>
<reference evidence="4" key="1">
    <citation type="submission" date="2021-02" db="EMBL/GenBank/DDBJ databases">
        <authorList>
            <person name="Palmer J.M."/>
        </authorList>
    </citation>
    <scope>NUCLEOTIDE SEQUENCE</scope>
    <source>
        <strain evidence="4">SCRP734</strain>
    </source>
</reference>
<proteinExistence type="predicted"/>
<dbReference type="GO" id="GO:0005634">
    <property type="term" value="C:nucleus"/>
    <property type="evidence" value="ECO:0007669"/>
    <property type="project" value="UniProtKB-SubCell"/>
</dbReference>
<dbReference type="GO" id="GO:0000785">
    <property type="term" value="C:chromatin"/>
    <property type="evidence" value="ECO:0007669"/>
    <property type="project" value="TreeGrafter"/>
</dbReference>
<dbReference type="GO" id="GO:0007064">
    <property type="term" value="P:mitotic sister chromatid cohesion"/>
    <property type="evidence" value="ECO:0007669"/>
    <property type="project" value="InterPro"/>
</dbReference>
<gene>
    <name evidence="4" type="ORF">PHYPSEUDO_013209</name>
</gene>
<feature type="compositionally biased region" description="Low complexity" evidence="3">
    <location>
        <begin position="1435"/>
        <end position="1447"/>
    </location>
</feature>
<protein>
    <recommendedName>
        <fullName evidence="6">Sister chromatid cohesion protein PDS5</fullName>
    </recommendedName>
</protein>
<keyword evidence="5" id="KW-1185">Reference proteome</keyword>
<evidence type="ECO:0000256" key="2">
    <source>
        <dbReference type="ARBA" id="ARBA00023242"/>
    </source>
</evidence>
<dbReference type="OrthoDB" id="200660at2759"/>
<keyword evidence="2" id="KW-0539">Nucleus</keyword>
<feature type="compositionally biased region" description="Basic and acidic residues" evidence="3">
    <location>
        <begin position="28"/>
        <end position="48"/>
    </location>
</feature>
<evidence type="ECO:0000313" key="4">
    <source>
        <dbReference type="EMBL" id="KAG7376538.1"/>
    </source>
</evidence>
<feature type="region of interest" description="Disordered" evidence="3">
    <location>
        <begin position="1281"/>
        <end position="1324"/>
    </location>
</feature>
<evidence type="ECO:0000256" key="3">
    <source>
        <dbReference type="SAM" id="MobiDB-lite"/>
    </source>
</evidence>
<feature type="region of interest" description="Disordered" evidence="3">
    <location>
        <begin position="1339"/>
        <end position="1496"/>
    </location>
</feature>
<dbReference type="Pfam" id="PF20168">
    <property type="entry name" value="PDS5"/>
    <property type="match status" value="1"/>
</dbReference>
<accession>A0A8T1V8V0</accession>
<feature type="compositionally biased region" description="Polar residues" evidence="3">
    <location>
        <begin position="50"/>
        <end position="66"/>
    </location>
</feature>
<name>A0A8T1V8V0_9STRA</name>
<dbReference type="CDD" id="cd19953">
    <property type="entry name" value="PDS5"/>
    <property type="match status" value="1"/>
</dbReference>
<dbReference type="GO" id="GO:0006281">
    <property type="term" value="P:DNA repair"/>
    <property type="evidence" value="ECO:0007669"/>
    <property type="project" value="TreeGrafter"/>
</dbReference>
<sequence length="1496" mass="166845">MAPRKTRSTTAAQRHAASKKATSTRVSRRPESAEEEFKAEDPDSDHVLEQQIQNQTPQKPGVTNTHNADDILSGNYLSGAGRNSSALSKRLKQTWQTLQQTSNRQQQREDGVLDGHAAEKMQLVSAELLQGKLMKHQDKNVRSLVACCLVEILRVSAPDSPFSSDEELYRVFKLLIEQLRALAPEQTTTSSDLYHFHVLESLATVKSCLLVVGLDCTTEEDEQVVMVQLFEVLFETLGEEHAAKIENLMLNVMVACIEESDEVEQPLLEVILRPLVAETSSDEVDETDVDDENTVKRSSAHMARKLIRRASELLQNPLSNVFNSILVGGPGRLGSQKSSELKEHVYALIYEVHKINPSLLLYVLPNVCLQLQVDDIATRSDAIALMGKLFASSHADYGHQYMKNFRDFLGRFRDASKEIRMQMIQVSMPIWENKSDFAHLLEEEFILRLSDPEWEVRQLVVRELCDFAANCLDLISEECLRAVGERMKDKKIALRKETMTGLSQVFTTHISSYWVEEEEEEDRQLSLNHRSIPADHIKKLGWIPDYVLKCYAYPQQELKLRVIQLLDDFLLPKALSERTRANGLLFIYHSLDVTSKEALRRVFSERAKCQEACKKFVEFKVQHRHKGRATEGDDCTLEEAKQQFYDGLSPLFSDVSSLNKLLERLSKWKDHSVFKHMGELCDFSQSQSDARHARDQLVRSVGSKTPLGEFLKKLCRKLSLLTISQASVAALLDFLVLKEGRPSKENRSIVDLLVMVSGELPELFAPFIREKVTAILVERNDGPVSNQSATSDEEDEEEPVLKDSRVILGALQVLANYSRHWNGTIGLGDDAPIGDEDNNTPPAPLAEQLHKFCLGDTDVEAQNFNAAKESRAAELAAFAIAYFFGRTDETMQLINKLCSKEKLGSPKSSGALPALQSLEVFTKRCCHIFSEDKALFFRLWTHLLDDLIGKGEQDPTPGIRGSKDRTPKGSKPAAAKLAEVRCLAIKVTVNLLVYSRFTRGSSYSQEDGAKVIKLLFEILHSDGRAYVSTSTPALAAIFRATASCGLMKMMRNRQLEASLSVSEWHLLGFTMQDSSEDVRRKFLKKLTSHLMKQSSQHPHKYISYLVLAATDANTNVKKIARNLLKIAVERMRRAFDAASSRELEMASPGQAGNGPPSISALMVPEYALPYVIHLLAHHPQFPVKLVERTPTITVLRSALWTDQLAYVGFFLDGLVSANGAAADNIAFLLQILTKLSQCHDVVSPNDINIYPLIDSTVVLLKKKIKKQSNLKPFPGKIFLPKHLYSPGRPRTLATPGGRKEPEAPESLGANAASRGPRLSTSLSPIKPMDFAAHFMKLNSPPGSSLKSSLNKRKRSLLKVDDEKDSDAEEKKEDNEDDACDSTPPRRQSVLGKARPVKRTFADDSSDSGTESDTFLPRGLGSASSHSNASLTDEPASAASSLRSAGSRQTIADTIAEEKKEEEQDEAPAKKRMTNKGIAASNVEKPRLRSARRLQQA</sequence>